<keyword evidence="9" id="KW-0012">Acyltransferase</keyword>
<gene>
    <name evidence="15" type="ORF">KIN20_008566</name>
</gene>
<evidence type="ECO:0000256" key="3">
    <source>
        <dbReference type="ARBA" id="ARBA00022679"/>
    </source>
</evidence>
<evidence type="ECO:0000256" key="1">
    <source>
        <dbReference type="ARBA" id="ARBA00004137"/>
    </source>
</evidence>
<dbReference type="CDD" id="cd07989">
    <property type="entry name" value="LPLAT_AGPAT-like"/>
    <property type="match status" value="1"/>
</dbReference>
<evidence type="ECO:0000256" key="11">
    <source>
        <dbReference type="ARBA" id="ARBA00047906"/>
    </source>
</evidence>
<comment type="catalytic activity">
    <reaction evidence="12">
        <text>1,2-di-(9Z-octadecenoyl)-sn-glycero-3-phosphocholine + 1-hexadecanoyl-sn-glycero-3-phosphocholine = 1-hexadecanoyl-2-(9Z-octadecenoyl)-sn-glycero-3-phosphocholine + 1-(9Z-octadecenoyl)-sn-glycero-3-phosphocholine</text>
        <dbReference type="Rhea" id="RHEA:43816"/>
        <dbReference type="ChEBI" id="CHEBI:28610"/>
        <dbReference type="ChEBI" id="CHEBI:72998"/>
        <dbReference type="ChEBI" id="CHEBI:73001"/>
        <dbReference type="ChEBI" id="CHEBI:74669"/>
    </reaction>
    <physiologicalReaction direction="left-to-right" evidence="12">
        <dbReference type="Rhea" id="RHEA:43817"/>
    </physiologicalReaction>
    <physiologicalReaction direction="right-to-left" evidence="12">
        <dbReference type="Rhea" id="RHEA:43818"/>
    </physiologicalReaction>
</comment>
<dbReference type="GO" id="GO:0005743">
    <property type="term" value="C:mitochondrial inner membrane"/>
    <property type="evidence" value="ECO:0007669"/>
    <property type="project" value="UniProtKB-SubCell"/>
</dbReference>
<evidence type="ECO:0000256" key="12">
    <source>
        <dbReference type="ARBA" id="ARBA00049543"/>
    </source>
</evidence>
<evidence type="ECO:0000256" key="7">
    <source>
        <dbReference type="ARBA" id="ARBA00023128"/>
    </source>
</evidence>
<proteinExistence type="inferred from homology"/>
<reference evidence="15" key="1">
    <citation type="submission" date="2021-06" db="EMBL/GenBank/DDBJ databases">
        <title>Parelaphostrongylus tenuis whole genome reference sequence.</title>
        <authorList>
            <person name="Garwood T.J."/>
            <person name="Larsen P.A."/>
            <person name="Fountain-Jones N.M."/>
            <person name="Garbe J.R."/>
            <person name="Macchietto M.G."/>
            <person name="Kania S.A."/>
            <person name="Gerhold R.W."/>
            <person name="Richards J.E."/>
            <person name="Wolf T.M."/>
        </authorList>
    </citation>
    <scope>NUCLEOTIDE SEQUENCE</scope>
    <source>
        <strain evidence="15">MNPRO001-30</strain>
        <tissue evidence="15">Meninges</tissue>
    </source>
</reference>
<dbReference type="AlphaFoldDB" id="A0AAD5MP78"/>
<evidence type="ECO:0000256" key="13">
    <source>
        <dbReference type="RuleBase" id="RU365062"/>
    </source>
</evidence>
<comment type="subcellular location">
    <subcellularLocation>
        <location evidence="1">Mitochondrion inner membrane</location>
        <topology evidence="1">Peripheral membrane protein</topology>
        <orientation evidence="1">Intermembrane side</orientation>
    </subcellularLocation>
    <subcellularLocation>
        <location evidence="10">Mitochondrion outer membrane</location>
        <topology evidence="10">Peripheral membrane protein</topology>
        <orientation evidence="10">Intermembrane side</orientation>
    </subcellularLocation>
</comment>
<keyword evidence="3" id="KW-0808">Transferase</keyword>
<evidence type="ECO:0000256" key="10">
    <source>
        <dbReference type="ARBA" id="ARBA00024323"/>
    </source>
</evidence>
<dbReference type="PANTHER" id="PTHR12497">
    <property type="entry name" value="TAZ PROTEIN TAFAZZIN"/>
    <property type="match status" value="1"/>
</dbReference>
<dbReference type="PANTHER" id="PTHR12497:SF0">
    <property type="entry name" value="TAFAZZIN"/>
    <property type="match status" value="1"/>
</dbReference>
<evidence type="ECO:0000256" key="2">
    <source>
        <dbReference type="ARBA" id="ARBA00010524"/>
    </source>
</evidence>
<name>A0AAD5MP78_PARTN</name>
<dbReference type="SUPFAM" id="SSF69593">
    <property type="entry name" value="Glycerol-3-phosphate (1)-acyltransferase"/>
    <property type="match status" value="1"/>
</dbReference>
<keyword evidence="8" id="KW-0472">Membrane</keyword>
<comment type="caution">
    <text evidence="15">The sequence shown here is derived from an EMBL/GenBank/DDBJ whole genome shotgun (WGS) entry which is preliminary data.</text>
</comment>
<evidence type="ECO:0000259" key="14">
    <source>
        <dbReference type="SMART" id="SM00563"/>
    </source>
</evidence>
<dbReference type="Pfam" id="PF01553">
    <property type="entry name" value="Acyltransferase"/>
    <property type="match status" value="1"/>
</dbReference>
<evidence type="ECO:0000256" key="9">
    <source>
        <dbReference type="ARBA" id="ARBA00023315"/>
    </source>
</evidence>
<dbReference type="SMART" id="SM00563">
    <property type="entry name" value="PlsC"/>
    <property type="match status" value="1"/>
</dbReference>
<evidence type="ECO:0000256" key="5">
    <source>
        <dbReference type="ARBA" id="ARBA00022792"/>
    </source>
</evidence>
<evidence type="ECO:0000256" key="4">
    <source>
        <dbReference type="ARBA" id="ARBA00022787"/>
    </source>
</evidence>
<comment type="catalytic activity">
    <reaction evidence="11">
        <text>1'-[1,2-diacyl-sn-glycero-3-phospho],3'-[1-acyl-sn-glycero-3-phospho]-glycerol + a 1,2-diacyl-sn-glycero-3-phosphocholine = a cardiolipin + a 1-acyl-sn-glycero-3-phosphocholine</text>
        <dbReference type="Rhea" id="RHEA:33731"/>
        <dbReference type="ChEBI" id="CHEBI:57643"/>
        <dbReference type="ChEBI" id="CHEBI:58168"/>
        <dbReference type="ChEBI" id="CHEBI:62237"/>
        <dbReference type="ChEBI" id="CHEBI:64743"/>
    </reaction>
    <physiologicalReaction direction="left-to-right" evidence="11">
        <dbReference type="Rhea" id="RHEA:33732"/>
    </physiologicalReaction>
    <physiologicalReaction direction="right-to-left" evidence="11">
        <dbReference type="Rhea" id="RHEA:33733"/>
    </physiologicalReaction>
</comment>
<organism evidence="15 16">
    <name type="scientific">Parelaphostrongylus tenuis</name>
    <name type="common">Meningeal worm</name>
    <dbReference type="NCBI Taxonomy" id="148309"/>
    <lineage>
        <taxon>Eukaryota</taxon>
        <taxon>Metazoa</taxon>
        <taxon>Ecdysozoa</taxon>
        <taxon>Nematoda</taxon>
        <taxon>Chromadorea</taxon>
        <taxon>Rhabditida</taxon>
        <taxon>Rhabditina</taxon>
        <taxon>Rhabditomorpha</taxon>
        <taxon>Strongyloidea</taxon>
        <taxon>Metastrongylidae</taxon>
        <taxon>Parelaphostrongylus</taxon>
    </lineage>
</organism>
<dbReference type="GO" id="GO:0047184">
    <property type="term" value="F:1-acylglycerophosphocholine O-acyltransferase activity"/>
    <property type="evidence" value="ECO:0007669"/>
    <property type="project" value="TreeGrafter"/>
</dbReference>
<accession>A0AAD5MP78</accession>
<dbReference type="InterPro" id="IPR000872">
    <property type="entry name" value="Tafazzin"/>
</dbReference>
<dbReference type="GO" id="GO:0007007">
    <property type="term" value="P:inner mitochondrial membrane organization"/>
    <property type="evidence" value="ECO:0007669"/>
    <property type="project" value="TreeGrafter"/>
</dbReference>
<evidence type="ECO:0000256" key="8">
    <source>
        <dbReference type="ARBA" id="ARBA00023136"/>
    </source>
</evidence>
<keyword evidence="5" id="KW-0999">Mitochondrion inner membrane</keyword>
<dbReference type="Proteomes" id="UP001196413">
    <property type="component" value="Unassembled WGS sequence"/>
</dbReference>
<protein>
    <recommendedName>
        <fullName evidence="13">Tafazzin family protein</fullName>
    </recommendedName>
</protein>
<keyword evidence="6" id="KW-0443">Lipid metabolism</keyword>
<feature type="domain" description="Phospholipid/glycerol acyltransferase" evidence="14">
    <location>
        <begin position="117"/>
        <end position="240"/>
    </location>
</feature>
<dbReference type="EMBL" id="JAHQIW010001340">
    <property type="protein sequence ID" value="KAJ1352267.1"/>
    <property type="molecule type" value="Genomic_DNA"/>
</dbReference>
<dbReference type="InterPro" id="IPR002123">
    <property type="entry name" value="Plipid/glycerol_acylTrfase"/>
</dbReference>
<comment type="similarity">
    <text evidence="2 13">Belongs to the taffazin family.</text>
</comment>
<evidence type="ECO:0000313" key="16">
    <source>
        <dbReference type="Proteomes" id="UP001196413"/>
    </source>
</evidence>
<dbReference type="GO" id="GO:0035965">
    <property type="term" value="P:cardiolipin acyl-chain remodeling"/>
    <property type="evidence" value="ECO:0007669"/>
    <property type="project" value="TreeGrafter"/>
</dbReference>
<dbReference type="PRINTS" id="PR00979">
    <property type="entry name" value="TAFAZZIN"/>
</dbReference>
<keyword evidence="16" id="KW-1185">Reference proteome</keyword>
<dbReference type="GO" id="GO:0005741">
    <property type="term" value="C:mitochondrial outer membrane"/>
    <property type="evidence" value="ECO:0007669"/>
    <property type="project" value="UniProtKB-SubCell"/>
</dbReference>
<evidence type="ECO:0000256" key="6">
    <source>
        <dbReference type="ARBA" id="ARBA00023098"/>
    </source>
</evidence>
<evidence type="ECO:0000313" key="15">
    <source>
        <dbReference type="EMBL" id="KAJ1352267.1"/>
    </source>
</evidence>
<sequence length="324" mass="37113">MPSFSVFDLTAAGTSSRQIHLMIASAKRYLCSSRGERTNARFVAILSPFLLFAPSSSSVEMDWNETNPSLFFRIRSYITITLVASLSKLLFFGGANKLNVHNRERFLNAWKDRSRPLITVSNHRSNIDDPVMWSFVTSLEMWKNIDRHRYILAAHNICFTKKTHSAFFALGRCVPCVRGKGVHQKGMDFCVDRLNENGWVHMFPEGRVSSDALRFKWGVGRLIMDAIRPPLVLPIWCSNINKIWSEEPPYYPRFGHTVDVHIGQPIDSTTLRQISSEKPWSEKRRRKFITDAIQSELFKLGETVGNLPKGTALRILRENPNNNL</sequence>
<keyword evidence="4" id="KW-1000">Mitochondrion outer membrane</keyword>
<keyword evidence="7" id="KW-0496">Mitochondrion</keyword>